<proteinExistence type="predicted"/>
<keyword evidence="2" id="KW-0732">Signal</keyword>
<feature type="signal peptide" evidence="2">
    <location>
        <begin position="1"/>
        <end position="33"/>
    </location>
</feature>
<feature type="region of interest" description="Disordered" evidence="1">
    <location>
        <begin position="39"/>
        <end position="77"/>
    </location>
</feature>
<sequence>QSIENNITHLNIIQLQILLVTLCSSLLLQGVTAVVNNGPAKKDESSILKADTSNRSNTSTDADTTASSTNEKGNRREASATLLDTYGPPVSNSYFPTGGSHLNLPVPVYGAPNVPTNNLVYPATPPVSVPILPTYGAPVPVYGPPVSNHLHSGGHFSSPISFGDLKSHSHYKGSSGKLRFQYGPPGKPYFGKHRSHVPFKSNKFGKPSSDTYAFTSGFKDAYKPNNLKFNFNSGHGFMTQANVGSFGGLSTQYGLPLHNAQTKIVNLPTFDSSFSLNSISGGYGVPELQKPIYGPPQISPRPRPPHLGIPAPPTPPDIKYDGWQPILGLFSKPPQNTYLPAQTGDIGSQYASHGDIGSQHGAPGPLALDKFHSSGVKDSYGAPLNTVTGSGGVVMATGNDYANKRPHNDEDHHDGAHNHLNVGNIASSLGLSQDIQAVKSIGYEIFPGGTVTTGQGSADTYNAPPPSSYPPPGLYAAEHSYIGGGAASSHFGHGLSISHSGTGLVPPSGVYGVPPGGRYGTPLMFPQKPTTLTNFAPPAITIAKPFREYGPPSSNNEFGFPPGYSLQSVNVLPSSDFNFHLDGAVASGLTGYNAPSGFIDSSYAQSENRNVVGLDFSLPGVTVDLTKGYDSLTSSSNLNSVSDCSYKHSSYNEDAVPSFSKNTVEPIDPLDSQATSYNVTESDVDQTGAQSLQHQTEIKANATELENSDNAYARSVAEHLVPNSELLKSQQIDISNLPIHNNTMSYSVQIQSSDGKSTHGDVLNEELLQSILAAIEQPSKGHPIVQLQKSVEKQNFVTNGSLSSVVGQLTDAEIRHTTQLAKEAIEKTSENFGESSLNEFVIMQSSASDTAHKKSDDGNEENKDNEKQRLFLEDNGIALYFNKNARTKTRRE</sequence>
<dbReference type="OrthoDB" id="8197069at2759"/>
<evidence type="ECO:0000256" key="1">
    <source>
        <dbReference type="SAM" id="MobiDB-lite"/>
    </source>
</evidence>
<feature type="compositionally biased region" description="Low complexity" evidence="1">
    <location>
        <begin position="50"/>
        <end position="70"/>
    </location>
</feature>
<name>A0A653DVX4_CALMS</name>
<accession>A0A653DVX4</accession>
<organism evidence="3 4">
    <name type="scientific">Callosobruchus maculatus</name>
    <name type="common">Southern cowpea weevil</name>
    <name type="synonym">Pulse bruchid</name>
    <dbReference type="NCBI Taxonomy" id="64391"/>
    <lineage>
        <taxon>Eukaryota</taxon>
        <taxon>Metazoa</taxon>
        <taxon>Ecdysozoa</taxon>
        <taxon>Arthropoda</taxon>
        <taxon>Hexapoda</taxon>
        <taxon>Insecta</taxon>
        <taxon>Pterygota</taxon>
        <taxon>Neoptera</taxon>
        <taxon>Endopterygota</taxon>
        <taxon>Coleoptera</taxon>
        <taxon>Polyphaga</taxon>
        <taxon>Cucujiformia</taxon>
        <taxon>Chrysomeloidea</taxon>
        <taxon>Chrysomelidae</taxon>
        <taxon>Bruchinae</taxon>
        <taxon>Bruchini</taxon>
        <taxon>Callosobruchus</taxon>
    </lineage>
</organism>
<evidence type="ECO:0000313" key="4">
    <source>
        <dbReference type="Proteomes" id="UP000410492"/>
    </source>
</evidence>
<dbReference type="EMBL" id="CAACVG010015226">
    <property type="protein sequence ID" value="VEN64267.1"/>
    <property type="molecule type" value="Genomic_DNA"/>
</dbReference>
<dbReference type="AlphaFoldDB" id="A0A653DVX4"/>
<feature type="chain" id="PRO_5025046261" evidence="2">
    <location>
        <begin position="34"/>
        <end position="892"/>
    </location>
</feature>
<dbReference type="Proteomes" id="UP000410492">
    <property type="component" value="Unassembled WGS sequence"/>
</dbReference>
<evidence type="ECO:0000313" key="3">
    <source>
        <dbReference type="EMBL" id="VEN64267.1"/>
    </source>
</evidence>
<reference evidence="3 4" key="1">
    <citation type="submission" date="2019-01" db="EMBL/GenBank/DDBJ databases">
        <authorList>
            <person name="Sayadi A."/>
        </authorList>
    </citation>
    <scope>NUCLEOTIDE SEQUENCE [LARGE SCALE GENOMIC DNA]</scope>
</reference>
<gene>
    <name evidence="3" type="ORF">CALMAC_LOCUS20832</name>
</gene>
<feature type="compositionally biased region" description="Basic and acidic residues" evidence="1">
    <location>
        <begin position="850"/>
        <end position="869"/>
    </location>
</feature>
<feature type="non-terminal residue" evidence="3">
    <location>
        <position position="1"/>
    </location>
</feature>
<protein>
    <submittedName>
        <fullName evidence="3">Uncharacterized protein</fullName>
    </submittedName>
</protein>
<evidence type="ECO:0000256" key="2">
    <source>
        <dbReference type="SAM" id="SignalP"/>
    </source>
</evidence>
<keyword evidence="4" id="KW-1185">Reference proteome</keyword>
<feature type="region of interest" description="Disordered" evidence="1">
    <location>
        <begin position="847"/>
        <end position="869"/>
    </location>
</feature>